<dbReference type="Pfam" id="PF07475">
    <property type="entry name" value="Hpr_kinase_C"/>
    <property type="match status" value="1"/>
</dbReference>
<dbReference type="EMBL" id="LVYV01000013">
    <property type="protein sequence ID" value="KZD22870.1"/>
    <property type="molecule type" value="Genomic_DNA"/>
</dbReference>
<feature type="domain" description="HPr kinase/phosphorylase C-terminal" evidence="1">
    <location>
        <begin position="4"/>
        <end position="85"/>
    </location>
</feature>
<evidence type="ECO:0000313" key="2">
    <source>
        <dbReference type="EMBL" id="KZD22870.1"/>
    </source>
</evidence>
<sequence length="174" mass="18106">MSADGKSIHASAVLVDDRAVLIRGPSGSGKSRLVFDLILAGQSGQVPEAMLVGDDRVHLDVRDGKLWVRPAPELVGLLEIRGLGIRRLDCATGAIVGLVVDLDATDAARLPEPEALKTTLEGVELPRIPVSAGFSPLPLVVAVLTTIDGLAAVRPLDDCSKGIGNHISPTIATE</sequence>
<comment type="caution">
    <text evidence="2">The sequence shown here is derived from an EMBL/GenBank/DDBJ whole genome shotgun (WGS) entry which is preliminary data.</text>
</comment>
<evidence type="ECO:0000259" key="1">
    <source>
        <dbReference type="Pfam" id="PF07475"/>
    </source>
</evidence>
<proteinExistence type="predicted"/>
<dbReference type="STRING" id="943830.A4A58_27895"/>
<evidence type="ECO:0000313" key="3">
    <source>
        <dbReference type="Proteomes" id="UP000076574"/>
    </source>
</evidence>
<dbReference type="Gene3D" id="3.40.50.300">
    <property type="entry name" value="P-loop containing nucleotide triphosphate hydrolases"/>
    <property type="match status" value="1"/>
</dbReference>
<dbReference type="GO" id="GO:0000155">
    <property type="term" value="F:phosphorelay sensor kinase activity"/>
    <property type="evidence" value="ECO:0007669"/>
    <property type="project" value="InterPro"/>
</dbReference>
<keyword evidence="3" id="KW-1185">Reference proteome</keyword>
<organism evidence="2 3">
    <name type="scientific">Tardiphaga robiniae</name>
    <dbReference type="NCBI Taxonomy" id="943830"/>
    <lineage>
        <taxon>Bacteria</taxon>
        <taxon>Pseudomonadati</taxon>
        <taxon>Pseudomonadota</taxon>
        <taxon>Alphaproteobacteria</taxon>
        <taxon>Hyphomicrobiales</taxon>
        <taxon>Nitrobacteraceae</taxon>
        <taxon>Tardiphaga</taxon>
    </lineage>
</organism>
<dbReference type="Proteomes" id="UP000076574">
    <property type="component" value="Unassembled WGS sequence"/>
</dbReference>
<dbReference type="GO" id="GO:0006109">
    <property type="term" value="P:regulation of carbohydrate metabolic process"/>
    <property type="evidence" value="ECO:0007669"/>
    <property type="project" value="InterPro"/>
</dbReference>
<protein>
    <submittedName>
        <fullName evidence="2">Serine kinase</fullName>
    </submittedName>
</protein>
<dbReference type="GO" id="GO:0005524">
    <property type="term" value="F:ATP binding"/>
    <property type="evidence" value="ECO:0007669"/>
    <property type="project" value="InterPro"/>
</dbReference>
<dbReference type="InterPro" id="IPR011104">
    <property type="entry name" value="Hpr_kin/Pase_C"/>
</dbReference>
<dbReference type="CDD" id="cd01918">
    <property type="entry name" value="HprK_C"/>
    <property type="match status" value="1"/>
</dbReference>
<dbReference type="SUPFAM" id="SSF53795">
    <property type="entry name" value="PEP carboxykinase-like"/>
    <property type="match status" value="1"/>
</dbReference>
<reference evidence="2 3" key="1">
    <citation type="submission" date="2016-03" db="EMBL/GenBank/DDBJ databases">
        <title>Microsymbionts genomes from the relict species Vavilovia formosa (Stev.) Fed.</title>
        <authorList>
            <person name="Kopat V."/>
            <person name="Chirak E."/>
            <person name="Kimeklis A."/>
            <person name="Andronov E."/>
        </authorList>
    </citation>
    <scope>NUCLEOTIDE SEQUENCE [LARGE SCALE GENOMIC DNA]</scope>
    <source>
        <strain evidence="2 3">Vaf07</strain>
    </source>
</reference>
<keyword evidence="2" id="KW-0808">Transferase</keyword>
<accession>A0A163Z383</accession>
<name>A0A163Z383_9BRAD</name>
<dbReference type="InterPro" id="IPR027417">
    <property type="entry name" value="P-loop_NTPase"/>
</dbReference>
<gene>
    <name evidence="2" type="ORF">A4A58_27895</name>
</gene>
<keyword evidence="2" id="KW-0418">Kinase</keyword>
<dbReference type="OrthoDB" id="8326226at2"/>
<dbReference type="AlphaFoldDB" id="A0A163Z383"/>